<evidence type="ECO:0000313" key="9">
    <source>
        <dbReference type="EMBL" id="TXF91035.1"/>
    </source>
</evidence>
<feature type="transmembrane region" description="Helical" evidence="7">
    <location>
        <begin position="397"/>
        <end position="417"/>
    </location>
</feature>
<organism evidence="9 10">
    <name type="scientific">Neolewinella aurantiaca</name>
    <dbReference type="NCBI Taxonomy" id="2602767"/>
    <lineage>
        <taxon>Bacteria</taxon>
        <taxon>Pseudomonadati</taxon>
        <taxon>Bacteroidota</taxon>
        <taxon>Saprospiria</taxon>
        <taxon>Saprospirales</taxon>
        <taxon>Lewinellaceae</taxon>
        <taxon>Neolewinella</taxon>
    </lineage>
</organism>
<dbReference type="GO" id="GO:0046872">
    <property type="term" value="F:metal ion binding"/>
    <property type="evidence" value="ECO:0007669"/>
    <property type="project" value="UniProtKB-KW"/>
</dbReference>
<evidence type="ECO:0000256" key="2">
    <source>
        <dbReference type="ARBA" id="ARBA00022485"/>
    </source>
</evidence>
<feature type="domain" description="4Fe-4S ferredoxin-type" evidence="8">
    <location>
        <begin position="320"/>
        <end position="348"/>
    </location>
</feature>
<keyword evidence="6" id="KW-0411">Iron-sulfur</keyword>
<dbReference type="PANTHER" id="PTHR30176:SF3">
    <property type="entry name" value="FERREDOXIN-TYPE PROTEIN NAPH"/>
    <property type="match status" value="1"/>
</dbReference>
<dbReference type="Pfam" id="PF13746">
    <property type="entry name" value="Fer4_18"/>
    <property type="match status" value="2"/>
</dbReference>
<keyword evidence="3" id="KW-0479">Metal-binding</keyword>
<dbReference type="SUPFAM" id="SSF54862">
    <property type="entry name" value="4Fe-4S ferredoxins"/>
    <property type="match status" value="2"/>
</dbReference>
<evidence type="ECO:0000256" key="7">
    <source>
        <dbReference type="SAM" id="Phobius"/>
    </source>
</evidence>
<feature type="transmembrane region" description="Helical" evidence="7">
    <location>
        <begin position="38"/>
        <end position="56"/>
    </location>
</feature>
<reference evidence="9 10" key="1">
    <citation type="submission" date="2019-08" db="EMBL/GenBank/DDBJ databases">
        <title>Lewinella sp. strain SSH13 Genome sequencing and assembly.</title>
        <authorList>
            <person name="Kim I."/>
        </authorList>
    </citation>
    <scope>NUCLEOTIDE SEQUENCE [LARGE SCALE GENOMIC DNA]</scope>
    <source>
        <strain evidence="9 10">SSH13</strain>
    </source>
</reference>
<keyword evidence="7" id="KW-0472">Membrane</keyword>
<name>A0A5C7FWK3_9BACT</name>
<evidence type="ECO:0000259" key="8">
    <source>
        <dbReference type="PROSITE" id="PS51379"/>
    </source>
</evidence>
<evidence type="ECO:0000256" key="6">
    <source>
        <dbReference type="ARBA" id="ARBA00023014"/>
    </source>
</evidence>
<dbReference type="InterPro" id="IPR051684">
    <property type="entry name" value="Electron_Trans/Redox"/>
</dbReference>
<accession>A0A5C7FWK3</accession>
<sequence>MDKKANKDSFRDTIGTVDADGKRKWVFPKKPAGRYYNWRSYLSYVLLLILFGLPWIKVGGEPVLLLNVLERRFILFGLSFTPQDFHLFAILMITGVVFIALFTVVFGRLFCGWVCPQTIFMEMVFRKIEYWVEGDANAQRKLAKSPWTKDKIRKRVMKHSLFLLVAAVIAHTFLAYIIGIDAVLETVSQSPASAPMGFLAIVVFIGVFYFVFANMREQVCIAICPYGRLQGVLLDNDSINVIYDYERGEPRTKIRKGKPKKSSCSDCANCRDGKGSCADQMLHRMEAELAKNGHGPSKTSAAPATAPLSFSDTGEVMLMDAEPLRKSDCIDCTLCVQVCPTGIDIRDGIQMECINCTACIDACDTVMDKIDRPRGLIRYDSESGVARRKRRIWTPRVIAYSVVLLALIALNIFLLGGRDGLDVIMLRTPGTLYQENTDGSINNLYTYQIINKTGSELPLRFEVADVAGAKVRFIGEPPLAVPGEIAEGAVFVDLPADPEAGFDGNLEIEVWTGEKMLETLTTTFVHPKKR</sequence>
<protein>
    <submittedName>
        <fullName evidence="9">4Fe-4S binding protein</fullName>
    </submittedName>
</protein>
<dbReference type="AlphaFoldDB" id="A0A5C7FWK3"/>
<evidence type="ECO:0000256" key="3">
    <source>
        <dbReference type="ARBA" id="ARBA00022723"/>
    </source>
</evidence>
<proteinExistence type="predicted"/>
<dbReference type="InterPro" id="IPR017896">
    <property type="entry name" value="4Fe4S_Fe-S-bd"/>
</dbReference>
<keyword evidence="5" id="KW-0408">Iron</keyword>
<dbReference type="PROSITE" id="PS51379">
    <property type="entry name" value="4FE4S_FER_2"/>
    <property type="match status" value="1"/>
</dbReference>
<feature type="transmembrane region" description="Helical" evidence="7">
    <location>
        <begin position="161"/>
        <end position="180"/>
    </location>
</feature>
<comment type="caution">
    <text evidence="9">The sequence shown here is derived from an EMBL/GenBank/DDBJ whole genome shotgun (WGS) entry which is preliminary data.</text>
</comment>
<keyword evidence="1" id="KW-0813">Transport</keyword>
<keyword evidence="2" id="KW-0004">4Fe-4S</keyword>
<gene>
    <name evidence="9" type="ORF">FUA23_04325</name>
</gene>
<dbReference type="Gene3D" id="2.60.40.10">
    <property type="entry name" value="Immunoglobulins"/>
    <property type="match status" value="1"/>
</dbReference>
<keyword evidence="10" id="KW-1185">Reference proteome</keyword>
<dbReference type="Pfam" id="PF12801">
    <property type="entry name" value="Fer4_5"/>
    <property type="match status" value="1"/>
</dbReference>
<dbReference type="PROSITE" id="PS00198">
    <property type="entry name" value="4FE4S_FER_1"/>
    <property type="match status" value="1"/>
</dbReference>
<dbReference type="InterPro" id="IPR013783">
    <property type="entry name" value="Ig-like_fold"/>
</dbReference>
<evidence type="ECO:0000256" key="1">
    <source>
        <dbReference type="ARBA" id="ARBA00022448"/>
    </source>
</evidence>
<dbReference type="GO" id="GO:0005886">
    <property type="term" value="C:plasma membrane"/>
    <property type="evidence" value="ECO:0007669"/>
    <property type="project" value="TreeGrafter"/>
</dbReference>
<dbReference type="GO" id="GO:0051539">
    <property type="term" value="F:4 iron, 4 sulfur cluster binding"/>
    <property type="evidence" value="ECO:0007669"/>
    <property type="project" value="UniProtKB-KW"/>
</dbReference>
<evidence type="ECO:0000256" key="4">
    <source>
        <dbReference type="ARBA" id="ARBA00022982"/>
    </source>
</evidence>
<keyword evidence="7" id="KW-0812">Transmembrane</keyword>
<dbReference type="PANTHER" id="PTHR30176">
    <property type="entry name" value="FERREDOXIN-TYPE PROTEIN NAPH"/>
    <property type="match status" value="1"/>
</dbReference>
<keyword evidence="7" id="KW-1133">Transmembrane helix</keyword>
<feature type="transmembrane region" description="Helical" evidence="7">
    <location>
        <begin position="85"/>
        <end position="111"/>
    </location>
</feature>
<dbReference type="InterPro" id="IPR032879">
    <property type="entry name" value="FixG_C"/>
</dbReference>
<dbReference type="Pfam" id="PF11614">
    <property type="entry name" value="FixG_C"/>
    <property type="match status" value="1"/>
</dbReference>
<dbReference type="Proteomes" id="UP000321907">
    <property type="component" value="Unassembled WGS sequence"/>
</dbReference>
<dbReference type="RefSeq" id="WP_147929492.1">
    <property type="nucleotide sequence ID" value="NZ_VOXD01000004.1"/>
</dbReference>
<dbReference type="OrthoDB" id="9811700at2"/>
<evidence type="ECO:0000313" key="10">
    <source>
        <dbReference type="Proteomes" id="UP000321907"/>
    </source>
</evidence>
<dbReference type="InterPro" id="IPR017900">
    <property type="entry name" value="4Fe4S_Fe_S_CS"/>
</dbReference>
<dbReference type="EMBL" id="VOXD01000004">
    <property type="protein sequence ID" value="TXF91035.1"/>
    <property type="molecule type" value="Genomic_DNA"/>
</dbReference>
<feature type="transmembrane region" description="Helical" evidence="7">
    <location>
        <begin position="192"/>
        <end position="212"/>
    </location>
</feature>
<keyword evidence="4" id="KW-0249">Electron transport</keyword>
<evidence type="ECO:0000256" key="5">
    <source>
        <dbReference type="ARBA" id="ARBA00023004"/>
    </source>
</evidence>